<dbReference type="Proteomes" id="UP000472320">
    <property type="component" value="Unassembled WGS sequence"/>
</dbReference>
<evidence type="ECO:0000256" key="1">
    <source>
        <dbReference type="ARBA" id="ARBA00004533"/>
    </source>
</evidence>
<evidence type="ECO:0000256" key="7">
    <source>
        <dbReference type="SAM" id="MobiDB-lite"/>
    </source>
</evidence>
<evidence type="ECO:0000313" key="9">
    <source>
        <dbReference type="EMBL" id="MTW11114.1"/>
    </source>
</evidence>
<evidence type="ECO:0000256" key="4">
    <source>
        <dbReference type="ARBA" id="ARBA00022692"/>
    </source>
</evidence>
<feature type="domain" description="Mce/MlaD" evidence="8">
    <location>
        <begin position="60"/>
        <end position="151"/>
    </location>
</feature>
<dbReference type="PANTHER" id="PTHR30462">
    <property type="entry name" value="INTERMEMBRANE TRANSPORT PROTEIN PQIB-RELATED"/>
    <property type="match status" value="1"/>
</dbReference>
<evidence type="ECO:0000259" key="8">
    <source>
        <dbReference type="Pfam" id="PF02470"/>
    </source>
</evidence>
<reference evidence="9 10" key="1">
    <citation type="submission" date="2019-11" db="EMBL/GenBank/DDBJ databases">
        <title>Type strains purchased from KCTC, JCM and DSMZ.</title>
        <authorList>
            <person name="Lu H."/>
        </authorList>
    </citation>
    <scope>NUCLEOTIDE SEQUENCE [LARGE SCALE GENOMIC DNA]</scope>
    <source>
        <strain evidence="9 10">JCM 31587</strain>
    </source>
</reference>
<evidence type="ECO:0000313" key="10">
    <source>
        <dbReference type="Proteomes" id="UP000472320"/>
    </source>
</evidence>
<feature type="compositionally biased region" description="Polar residues" evidence="7">
    <location>
        <begin position="1"/>
        <end position="16"/>
    </location>
</feature>
<accession>A0A6L6QG93</accession>
<comment type="subcellular location">
    <subcellularLocation>
        <location evidence="1">Cell inner membrane</location>
    </subcellularLocation>
</comment>
<evidence type="ECO:0000256" key="5">
    <source>
        <dbReference type="ARBA" id="ARBA00022989"/>
    </source>
</evidence>
<dbReference type="Pfam" id="PF02470">
    <property type="entry name" value="MlaD"/>
    <property type="match status" value="3"/>
</dbReference>
<dbReference type="InterPro" id="IPR051800">
    <property type="entry name" value="PqiA-PqiB_transport"/>
</dbReference>
<dbReference type="GO" id="GO:0005886">
    <property type="term" value="C:plasma membrane"/>
    <property type="evidence" value="ECO:0007669"/>
    <property type="project" value="UniProtKB-SubCell"/>
</dbReference>
<dbReference type="EMBL" id="WNKX01000007">
    <property type="protein sequence ID" value="MTW11114.1"/>
    <property type="molecule type" value="Genomic_DNA"/>
</dbReference>
<proteinExistence type="predicted"/>
<keyword evidence="6" id="KW-0472">Membrane</keyword>
<feature type="domain" description="Mce/MlaD" evidence="8">
    <location>
        <begin position="304"/>
        <end position="409"/>
    </location>
</feature>
<comment type="caution">
    <text evidence="9">The sequence shown here is derived from an EMBL/GenBank/DDBJ whole genome shotgun (WGS) entry which is preliminary data.</text>
</comment>
<dbReference type="InterPro" id="IPR003399">
    <property type="entry name" value="Mce/MlaD"/>
</dbReference>
<keyword evidence="2" id="KW-1003">Cell membrane</keyword>
<feature type="region of interest" description="Disordered" evidence="7">
    <location>
        <begin position="1"/>
        <end position="23"/>
    </location>
</feature>
<evidence type="ECO:0000256" key="6">
    <source>
        <dbReference type="ARBA" id="ARBA00023136"/>
    </source>
</evidence>
<gene>
    <name evidence="9" type="ORF">GM658_10915</name>
</gene>
<evidence type="ECO:0000256" key="3">
    <source>
        <dbReference type="ARBA" id="ARBA00022519"/>
    </source>
</evidence>
<dbReference type="OrthoDB" id="9806984at2"/>
<keyword evidence="10" id="KW-1185">Reference proteome</keyword>
<keyword evidence="3" id="KW-0997">Cell inner membrane</keyword>
<organism evidence="9 10">
    <name type="scientific">Massilia eburnea</name>
    <dbReference type="NCBI Taxonomy" id="1776165"/>
    <lineage>
        <taxon>Bacteria</taxon>
        <taxon>Pseudomonadati</taxon>
        <taxon>Pseudomonadota</taxon>
        <taxon>Betaproteobacteria</taxon>
        <taxon>Burkholderiales</taxon>
        <taxon>Oxalobacteraceae</taxon>
        <taxon>Telluria group</taxon>
        <taxon>Massilia</taxon>
    </lineage>
</organism>
<dbReference type="AlphaFoldDB" id="A0A6L6QG93"/>
<sequence length="550" mass="59704">MENNNMPEHDGTQANTAGAPLPQPQVDKASHWLPSLVWLVPLLAALIGIGLVAKSYFDEGPTVVVSFRSGEGLEAGKTKVKYKDVDVGQVRAISLSPDLSKVQVTIDMNKDARRFTAADTRFWVVKPRIGVSGVSGLGTLLSGAYIGVDAGKSQESSHDFTGLEKVPQVAGDQKGKQFTLHGDSLGSIDAGSPVFYRRIPAGQVIGYELENNGQGVAIKVFVNAPYDQYVGKNTRWWHASGVDLQLDSGGFKLNTQSVAALLVGGIGFESVSGRKPDTLAAAGTEFPLAADQARAMREQDGAPVTTVFYFNQSLRGLSPGAPVDFRGIVLGEVRSVGVEFDPVKKDFRMPVTVDMYPSRLGRRFQETVTDEKDRNAGPLVLERMVSHGLRGQLRTGNLLTGQLYIALDFFPNAAQAKLDMNAYPIEVPTVPNALDELQAQIASIARKLDKVPFDQIGINLRDLLKSADNLFKKVDGQLVPDLQATLGEARKTFGEAQQVLQQDSPVQSDLRTALQQLTQTLQSLSELSDYLERHPEALIRAKPLPMKENK</sequence>
<evidence type="ECO:0000256" key="2">
    <source>
        <dbReference type="ARBA" id="ARBA00022475"/>
    </source>
</evidence>
<protein>
    <submittedName>
        <fullName evidence="9">MCE family protein</fullName>
    </submittedName>
</protein>
<feature type="domain" description="Mce/MlaD" evidence="8">
    <location>
        <begin position="175"/>
        <end position="235"/>
    </location>
</feature>
<keyword evidence="4" id="KW-0812">Transmembrane</keyword>
<dbReference type="PANTHER" id="PTHR30462:SF0">
    <property type="entry name" value="INTERMEMBRANE TRANSPORT PROTEIN YEBT"/>
    <property type="match status" value="1"/>
</dbReference>
<name>A0A6L6QG93_9BURK</name>
<keyword evidence="5" id="KW-1133">Transmembrane helix</keyword>